<dbReference type="RefSeq" id="WP_063262993.1">
    <property type="nucleotide sequence ID" value="NZ_LJKE01000104.1"/>
</dbReference>
<dbReference type="PATRIC" id="fig|1396.535.peg.6049"/>
<accession>A0A164LEM2</accession>
<evidence type="ECO:0000313" key="2">
    <source>
        <dbReference type="EMBL" id="KZD55732.1"/>
    </source>
</evidence>
<proteinExistence type="predicted"/>
<dbReference type="EMBL" id="LJKE01000104">
    <property type="protein sequence ID" value="KZD55732.1"/>
    <property type="molecule type" value="Genomic_DNA"/>
</dbReference>
<feature type="coiled-coil region" evidence="1">
    <location>
        <begin position="176"/>
        <end position="210"/>
    </location>
</feature>
<gene>
    <name evidence="2" type="ORF">B4088_5477</name>
</gene>
<comment type="caution">
    <text evidence="2">The sequence shown here is derived from an EMBL/GenBank/DDBJ whole genome shotgun (WGS) entry which is preliminary data.</text>
</comment>
<evidence type="ECO:0000313" key="3">
    <source>
        <dbReference type="Proteomes" id="UP000076482"/>
    </source>
</evidence>
<name>A0A164LEM2_BACCE</name>
<dbReference type="AlphaFoldDB" id="A0A164LEM2"/>
<protein>
    <submittedName>
        <fullName evidence="2">Uncharacterized protein</fullName>
    </submittedName>
</protein>
<reference evidence="2 3" key="1">
    <citation type="submission" date="2015-09" db="EMBL/GenBank/DDBJ databases">
        <title>Bacillus cereus food isolates.</title>
        <authorList>
            <person name="Boekhorst J."/>
        </authorList>
    </citation>
    <scope>NUCLEOTIDE SEQUENCE [LARGE SCALE GENOMIC DNA]</scope>
    <source>
        <strain evidence="2 3">B4088</strain>
    </source>
</reference>
<sequence>MLDIDWILSITSDEYLKKTAKFTNFSLPGFVEGWNAPPSLLRTHIKSGLKGTKRKSNPVLNIKILLNVILNETFKELKITDDTELTLENFYLIVEMNPTIKDIQVIAFYYTQFETECKENINTLRKNIEEGKPILSGISTIESVNPLEKINTLMHNSLTPKEVTSFLNSLEKSILKNTRKKNYEQLQEELAKLEENTEDENEENASNKKENMLNFLFSKIAASPKLDRPVVILAFLKHNNNFAKAEYHFLTQYLYTYTVKLREKNAKTIKTTTEKQLLELQVQFDDVVQKMEKLTLERKSTEESIEKSRIAYEKLEQKVEEQLQEISLQEEIIADENNQKNQNSQLHQAAISPLLAVFTRIIDDNPLLLITTDIERFTHTPFQEHCISIDEFHFDLLNSDATAYEDYKLFIERAYFTSSIEWLEFRNLLEKHALHYTELSGYDLSDWLLQLINAINKEAIYYGNHTNI</sequence>
<dbReference type="Proteomes" id="UP000076482">
    <property type="component" value="Unassembled WGS sequence"/>
</dbReference>
<keyword evidence="1" id="KW-0175">Coiled coil</keyword>
<evidence type="ECO:0000256" key="1">
    <source>
        <dbReference type="SAM" id="Coils"/>
    </source>
</evidence>
<feature type="coiled-coil region" evidence="1">
    <location>
        <begin position="277"/>
        <end position="339"/>
    </location>
</feature>
<organism evidence="2 3">
    <name type="scientific">Bacillus cereus</name>
    <dbReference type="NCBI Taxonomy" id="1396"/>
    <lineage>
        <taxon>Bacteria</taxon>
        <taxon>Bacillati</taxon>
        <taxon>Bacillota</taxon>
        <taxon>Bacilli</taxon>
        <taxon>Bacillales</taxon>
        <taxon>Bacillaceae</taxon>
        <taxon>Bacillus</taxon>
        <taxon>Bacillus cereus group</taxon>
    </lineage>
</organism>